<dbReference type="AlphaFoldDB" id="A0A1Y1LZH9"/>
<organism evidence="2">
    <name type="scientific">Photinus pyralis</name>
    <name type="common">Common eastern firefly</name>
    <name type="synonym">Lampyris pyralis</name>
    <dbReference type="NCBI Taxonomy" id="7054"/>
    <lineage>
        <taxon>Eukaryota</taxon>
        <taxon>Metazoa</taxon>
        <taxon>Ecdysozoa</taxon>
        <taxon>Arthropoda</taxon>
        <taxon>Hexapoda</taxon>
        <taxon>Insecta</taxon>
        <taxon>Pterygota</taxon>
        <taxon>Neoptera</taxon>
        <taxon>Endopterygota</taxon>
        <taxon>Coleoptera</taxon>
        <taxon>Polyphaga</taxon>
        <taxon>Elateriformia</taxon>
        <taxon>Elateroidea</taxon>
        <taxon>Lampyridae</taxon>
        <taxon>Lampyrinae</taxon>
        <taxon>Photinus</taxon>
    </lineage>
</organism>
<name>A0A1Y1LZH9_PHOPY</name>
<feature type="compositionally biased region" description="Basic and acidic residues" evidence="1">
    <location>
        <begin position="49"/>
        <end position="64"/>
    </location>
</feature>
<accession>A0A1Y1LZH9</accession>
<feature type="region of interest" description="Disordered" evidence="1">
    <location>
        <begin position="49"/>
        <end position="75"/>
    </location>
</feature>
<proteinExistence type="predicted"/>
<reference evidence="2" key="1">
    <citation type="journal article" date="2016" name="Sci. Rep.">
        <title>Molecular characterization of firefly nuptial gifts: a multi-omics approach sheds light on postcopulatory sexual selection.</title>
        <authorList>
            <person name="Al-Wathiqui N."/>
            <person name="Fallon T.R."/>
            <person name="South A."/>
            <person name="Weng J.K."/>
            <person name="Lewis S.M."/>
        </authorList>
    </citation>
    <scope>NUCLEOTIDE SEQUENCE</scope>
</reference>
<evidence type="ECO:0000313" key="2">
    <source>
        <dbReference type="EMBL" id="JAV76397.1"/>
    </source>
</evidence>
<protein>
    <submittedName>
        <fullName evidence="2">Uncharacterized protein</fullName>
    </submittedName>
</protein>
<dbReference type="EMBL" id="GEZM01048799">
    <property type="protein sequence ID" value="JAV76397.1"/>
    <property type="molecule type" value="Transcribed_RNA"/>
</dbReference>
<sequence>MFTDNLGDSPDYEDIFPDETVRRLKILLKKVNKCQPLVNAGGLYPAPEFRHLDNYESPPPKDQHQQSSRVSSHGVPTEFLNEFQPQLFRQYGTYPTWLIVKNVAPVFTSSGRLYEPPSQIRHRREQMAYRFN</sequence>
<evidence type="ECO:0000256" key="1">
    <source>
        <dbReference type="SAM" id="MobiDB-lite"/>
    </source>
</evidence>